<dbReference type="InterPro" id="IPR016024">
    <property type="entry name" value="ARM-type_fold"/>
</dbReference>
<dbReference type="GO" id="GO:0000793">
    <property type="term" value="C:condensed chromosome"/>
    <property type="evidence" value="ECO:0007669"/>
    <property type="project" value="TreeGrafter"/>
</dbReference>
<accession>A0A183E168</accession>
<evidence type="ECO:0000313" key="2">
    <source>
        <dbReference type="Proteomes" id="UP000271098"/>
    </source>
</evidence>
<proteinExistence type="predicted"/>
<dbReference type="PANTHER" id="PTHR14418:SF5">
    <property type="entry name" value="CONDENSIN COMPLEX SUBUNIT 3"/>
    <property type="match status" value="1"/>
</dbReference>
<sequence>MLLQDSATPRLFGLIVSTVNEFHRAYFEDARAHCCQLIGLIFKSIERTEAKYEAMGPQDEASLPAEAKSVLMNILEERRFDKSAVVRVEVVRALSVFCQMSDLMRYDAKFEPNSYIISALRDVSLSVRKEAARCTRLISKVEIAAFVSAIVEEQDSDFRYIAYNRVINDLHVRSLTVEQRTLLLKIAFDESGGRF</sequence>
<dbReference type="Gene3D" id="1.25.10.10">
    <property type="entry name" value="Leucine-rich Repeat Variant"/>
    <property type="match status" value="1"/>
</dbReference>
<reference evidence="3" key="1">
    <citation type="submission" date="2016-06" db="UniProtKB">
        <authorList>
            <consortium name="WormBaseParasite"/>
        </authorList>
    </citation>
    <scope>IDENTIFICATION</scope>
</reference>
<dbReference type="WBParaSite" id="GPUH_0001472801-mRNA-1">
    <property type="protein sequence ID" value="GPUH_0001472801-mRNA-1"/>
    <property type="gene ID" value="GPUH_0001472801"/>
</dbReference>
<name>A0A183E168_9BILA</name>
<dbReference type="GO" id="GO:0007076">
    <property type="term" value="P:mitotic chromosome condensation"/>
    <property type="evidence" value="ECO:0007669"/>
    <property type="project" value="InterPro"/>
</dbReference>
<dbReference type="OrthoDB" id="5802069at2759"/>
<dbReference type="GO" id="GO:0000796">
    <property type="term" value="C:condensin complex"/>
    <property type="evidence" value="ECO:0007669"/>
    <property type="project" value="InterPro"/>
</dbReference>
<dbReference type="AlphaFoldDB" id="A0A183E168"/>
<evidence type="ECO:0000313" key="3">
    <source>
        <dbReference type="WBParaSite" id="GPUH_0001472801-mRNA-1"/>
    </source>
</evidence>
<gene>
    <name evidence="1" type="ORF">GPUH_LOCUS14709</name>
</gene>
<dbReference type="InterPro" id="IPR027165">
    <property type="entry name" value="CND3"/>
</dbReference>
<dbReference type="EMBL" id="UYRT01081570">
    <property type="protein sequence ID" value="VDN24639.1"/>
    <property type="molecule type" value="Genomic_DNA"/>
</dbReference>
<keyword evidence="2" id="KW-1185">Reference proteome</keyword>
<evidence type="ECO:0000313" key="1">
    <source>
        <dbReference type="EMBL" id="VDN24639.1"/>
    </source>
</evidence>
<dbReference type="Proteomes" id="UP000271098">
    <property type="component" value="Unassembled WGS sequence"/>
</dbReference>
<dbReference type="SUPFAM" id="SSF48371">
    <property type="entry name" value="ARM repeat"/>
    <property type="match status" value="1"/>
</dbReference>
<dbReference type="InterPro" id="IPR011989">
    <property type="entry name" value="ARM-like"/>
</dbReference>
<reference evidence="1 2" key="2">
    <citation type="submission" date="2018-11" db="EMBL/GenBank/DDBJ databases">
        <authorList>
            <consortium name="Pathogen Informatics"/>
        </authorList>
    </citation>
    <scope>NUCLEOTIDE SEQUENCE [LARGE SCALE GENOMIC DNA]</scope>
</reference>
<protein>
    <submittedName>
        <fullName evidence="3">Cnd1 domain-containing protein</fullName>
    </submittedName>
</protein>
<dbReference type="PANTHER" id="PTHR14418">
    <property type="entry name" value="CONDENSIN COMPLEX SUBUNIT 3-RELATED"/>
    <property type="match status" value="1"/>
</dbReference>
<organism evidence="3">
    <name type="scientific">Gongylonema pulchrum</name>
    <dbReference type="NCBI Taxonomy" id="637853"/>
    <lineage>
        <taxon>Eukaryota</taxon>
        <taxon>Metazoa</taxon>
        <taxon>Ecdysozoa</taxon>
        <taxon>Nematoda</taxon>
        <taxon>Chromadorea</taxon>
        <taxon>Rhabditida</taxon>
        <taxon>Spirurina</taxon>
        <taxon>Spiruromorpha</taxon>
        <taxon>Spiruroidea</taxon>
        <taxon>Gongylonematidae</taxon>
        <taxon>Gongylonema</taxon>
    </lineage>
</organism>